<dbReference type="OMA" id="EGLITWT"/>
<dbReference type="Gramene" id="TKW12818">
    <property type="protein sequence ID" value="TKW12818"/>
    <property type="gene ID" value="SEVIR_5G059800v2"/>
</dbReference>
<feature type="region of interest" description="Disordered" evidence="1">
    <location>
        <begin position="1"/>
        <end position="54"/>
    </location>
</feature>
<dbReference type="PANTHER" id="PTHR36774:SF1">
    <property type="entry name" value="INSULIN-INDUCED PROTEIN"/>
    <property type="match status" value="1"/>
</dbReference>
<gene>
    <name evidence="3" type="ORF">SEVIR_5G059800v2</name>
</gene>
<reference evidence="3" key="1">
    <citation type="submission" date="2019-03" db="EMBL/GenBank/DDBJ databases">
        <title>WGS assembly of Setaria viridis.</title>
        <authorList>
            <person name="Huang P."/>
            <person name="Jenkins J."/>
            <person name="Grimwood J."/>
            <person name="Barry K."/>
            <person name="Healey A."/>
            <person name="Mamidi S."/>
            <person name="Sreedasyam A."/>
            <person name="Shu S."/>
            <person name="Feldman M."/>
            <person name="Wu J."/>
            <person name="Yu Y."/>
            <person name="Chen C."/>
            <person name="Johnson J."/>
            <person name="Rokhsar D."/>
            <person name="Baxter I."/>
            <person name="Schmutz J."/>
            <person name="Brutnell T."/>
            <person name="Kellogg E."/>
        </authorList>
    </citation>
    <scope>NUCLEOTIDE SEQUENCE [LARGE SCALE GENOMIC DNA]</scope>
</reference>
<evidence type="ECO:0000313" key="4">
    <source>
        <dbReference type="Proteomes" id="UP000298652"/>
    </source>
</evidence>
<evidence type="ECO:0000256" key="2">
    <source>
        <dbReference type="SAM" id="Phobius"/>
    </source>
</evidence>
<organism evidence="3 4">
    <name type="scientific">Setaria viridis</name>
    <name type="common">Green bristlegrass</name>
    <name type="synonym">Setaria italica subsp. viridis</name>
    <dbReference type="NCBI Taxonomy" id="4556"/>
    <lineage>
        <taxon>Eukaryota</taxon>
        <taxon>Viridiplantae</taxon>
        <taxon>Streptophyta</taxon>
        <taxon>Embryophyta</taxon>
        <taxon>Tracheophyta</taxon>
        <taxon>Spermatophyta</taxon>
        <taxon>Magnoliopsida</taxon>
        <taxon>Liliopsida</taxon>
        <taxon>Poales</taxon>
        <taxon>Poaceae</taxon>
        <taxon>PACMAD clade</taxon>
        <taxon>Panicoideae</taxon>
        <taxon>Panicodae</taxon>
        <taxon>Paniceae</taxon>
        <taxon>Cenchrinae</taxon>
        <taxon>Setaria</taxon>
    </lineage>
</organism>
<name>A0A4U6UAQ6_SETVI</name>
<keyword evidence="4" id="KW-1185">Reference proteome</keyword>
<sequence>MRAKLAVLAAGTPPPPRRPHPSPRQRNRPPRRSLRPIRSLSGGGPPPPPAPASRRRAWPAVSAALFGAGFLLGPLLDGIHSRVGLQVYGNGALDVGPLHTHVLVPPLLGAFYLTVGLLHLALDQRALPKSKATGSSQKTATSLLVLALFIELSAELYRAGVPSNVEAYVLFAGAEFVWLFLDGSWLGFALACLVGTVCPLAEIPLIKLLGCWSYPNADVHLLGEGLVSWTATCYFVYTPFLANLARWLDSRLAAADDGAGAGAEGDDGAAPP</sequence>
<proteinExistence type="predicted"/>
<evidence type="ECO:0000256" key="1">
    <source>
        <dbReference type="SAM" id="MobiDB-lite"/>
    </source>
</evidence>
<feature type="transmembrane region" description="Helical" evidence="2">
    <location>
        <begin position="188"/>
        <end position="206"/>
    </location>
</feature>
<dbReference type="Proteomes" id="UP000298652">
    <property type="component" value="Chromosome 5"/>
</dbReference>
<protein>
    <submittedName>
        <fullName evidence="3">Uncharacterized protein</fullName>
    </submittedName>
</protein>
<dbReference type="EMBL" id="CM016556">
    <property type="protein sequence ID" value="TKW12818.1"/>
    <property type="molecule type" value="Genomic_DNA"/>
</dbReference>
<accession>A0A4U6UAQ6</accession>
<evidence type="ECO:0000313" key="3">
    <source>
        <dbReference type="EMBL" id="TKW12818.1"/>
    </source>
</evidence>
<dbReference type="PANTHER" id="PTHR36774">
    <property type="entry name" value="INSULIN-INDUCED PROTEIN"/>
    <property type="match status" value="1"/>
</dbReference>
<keyword evidence="2" id="KW-0472">Membrane</keyword>
<keyword evidence="2" id="KW-0812">Transmembrane</keyword>
<keyword evidence="2" id="KW-1133">Transmembrane helix</keyword>
<feature type="compositionally biased region" description="Basic residues" evidence="1">
    <location>
        <begin position="17"/>
        <end position="35"/>
    </location>
</feature>
<feature type="transmembrane region" description="Helical" evidence="2">
    <location>
        <begin position="57"/>
        <end position="76"/>
    </location>
</feature>
<dbReference type="AlphaFoldDB" id="A0A4U6UAQ6"/>
<feature type="transmembrane region" description="Helical" evidence="2">
    <location>
        <begin position="226"/>
        <end position="245"/>
    </location>
</feature>
<feature type="transmembrane region" description="Helical" evidence="2">
    <location>
        <begin position="103"/>
        <end position="122"/>
    </location>
</feature>